<organism evidence="1 2">
    <name type="scientific">Trichomonas vaginalis (strain ATCC PRA-98 / G3)</name>
    <dbReference type="NCBI Taxonomy" id="412133"/>
    <lineage>
        <taxon>Eukaryota</taxon>
        <taxon>Metamonada</taxon>
        <taxon>Parabasalia</taxon>
        <taxon>Trichomonadida</taxon>
        <taxon>Trichomonadidae</taxon>
        <taxon>Trichomonas</taxon>
    </lineage>
</organism>
<dbReference type="VEuPathDB" id="TrichDB:TVAG_284260"/>
<dbReference type="KEGG" id="tva:4745976"/>
<accession>A2G3E6</accession>
<keyword evidence="2" id="KW-1185">Reference proteome</keyword>
<dbReference type="InParanoid" id="A2G3E6"/>
<evidence type="ECO:0000313" key="1">
    <source>
        <dbReference type="EMBL" id="EAX88320.1"/>
    </source>
</evidence>
<dbReference type="Proteomes" id="UP000001542">
    <property type="component" value="Unassembled WGS sequence"/>
</dbReference>
<reference evidence="1" key="1">
    <citation type="submission" date="2006-10" db="EMBL/GenBank/DDBJ databases">
        <authorList>
            <person name="Amadeo P."/>
            <person name="Zhao Q."/>
            <person name="Wortman J."/>
            <person name="Fraser-Liggett C."/>
            <person name="Carlton J."/>
        </authorList>
    </citation>
    <scope>NUCLEOTIDE SEQUENCE</scope>
    <source>
        <strain evidence="1">G3</strain>
    </source>
</reference>
<reference evidence="1" key="2">
    <citation type="journal article" date="2007" name="Science">
        <title>Draft genome sequence of the sexually transmitted pathogen Trichomonas vaginalis.</title>
        <authorList>
            <person name="Carlton J.M."/>
            <person name="Hirt R.P."/>
            <person name="Silva J.C."/>
            <person name="Delcher A.L."/>
            <person name="Schatz M."/>
            <person name="Zhao Q."/>
            <person name="Wortman J.R."/>
            <person name="Bidwell S.L."/>
            <person name="Alsmark U.C.M."/>
            <person name="Besteiro S."/>
            <person name="Sicheritz-Ponten T."/>
            <person name="Noel C.J."/>
            <person name="Dacks J.B."/>
            <person name="Foster P.G."/>
            <person name="Simillion C."/>
            <person name="Van de Peer Y."/>
            <person name="Miranda-Saavedra D."/>
            <person name="Barton G.J."/>
            <person name="Westrop G.D."/>
            <person name="Mueller S."/>
            <person name="Dessi D."/>
            <person name="Fiori P.L."/>
            <person name="Ren Q."/>
            <person name="Paulsen I."/>
            <person name="Zhang H."/>
            <person name="Bastida-Corcuera F.D."/>
            <person name="Simoes-Barbosa A."/>
            <person name="Brown M.T."/>
            <person name="Hayes R.D."/>
            <person name="Mukherjee M."/>
            <person name="Okumura C.Y."/>
            <person name="Schneider R."/>
            <person name="Smith A.J."/>
            <person name="Vanacova S."/>
            <person name="Villalvazo M."/>
            <person name="Haas B.J."/>
            <person name="Pertea M."/>
            <person name="Feldblyum T.V."/>
            <person name="Utterback T.R."/>
            <person name="Shu C.L."/>
            <person name="Osoegawa K."/>
            <person name="de Jong P.J."/>
            <person name="Hrdy I."/>
            <person name="Horvathova L."/>
            <person name="Zubacova Z."/>
            <person name="Dolezal P."/>
            <person name="Malik S.B."/>
            <person name="Logsdon J.M. Jr."/>
            <person name="Henze K."/>
            <person name="Gupta A."/>
            <person name="Wang C.C."/>
            <person name="Dunne R.L."/>
            <person name="Upcroft J.A."/>
            <person name="Upcroft P."/>
            <person name="White O."/>
            <person name="Salzberg S.L."/>
            <person name="Tang P."/>
            <person name="Chiu C.-H."/>
            <person name="Lee Y.-S."/>
            <person name="Embley T.M."/>
            <person name="Coombs G.H."/>
            <person name="Mottram J.C."/>
            <person name="Tachezy J."/>
            <person name="Fraser-Liggett C.M."/>
            <person name="Johnson P.J."/>
        </authorList>
    </citation>
    <scope>NUCLEOTIDE SEQUENCE [LARGE SCALE GENOMIC DNA]</scope>
    <source>
        <strain evidence="1">G3</strain>
    </source>
</reference>
<dbReference type="EMBL" id="DS114323">
    <property type="protein sequence ID" value="EAX88320.1"/>
    <property type="molecule type" value="Genomic_DNA"/>
</dbReference>
<dbReference type="VEuPathDB" id="TrichDB:TVAGG3_0834950"/>
<proteinExistence type="predicted"/>
<protein>
    <submittedName>
        <fullName evidence="1">Uncharacterized protein</fullName>
    </submittedName>
</protein>
<dbReference type="RefSeq" id="XP_001301250.1">
    <property type="nucleotide sequence ID" value="XM_001301249.1"/>
</dbReference>
<evidence type="ECO:0000313" key="2">
    <source>
        <dbReference type="Proteomes" id="UP000001542"/>
    </source>
</evidence>
<dbReference type="AlphaFoldDB" id="A2G3E6"/>
<name>A2G3E6_TRIV3</name>
<gene>
    <name evidence="1" type="ORF">TVAG_284260</name>
</gene>
<sequence>MAYSNEPYVLHNNIKKKSEFEYFTDANGQLWLKVFHQNTNYCYFESKLEANYSLSKNCFSLIRYIDEKFLISKSSQKYYSFLLEYPQIPEYIEFVQEEHFNTSNPKPAGFNTIKKKGAFLEFGGLHQLISTYSNSALLVGRNNAVNWDYPIGTISKDYYPLMPIFNRQCLIVDLWIEIKDLNIINQFTFNAVDCSHLNINTCILNINKFAFICLFESIN</sequence>